<gene>
    <name evidence="2" type="ORF">A9Q84_12490</name>
</gene>
<evidence type="ECO:0000313" key="3">
    <source>
        <dbReference type="Proteomes" id="UP000196531"/>
    </source>
</evidence>
<dbReference type="AlphaFoldDB" id="A0A1Y5F8B0"/>
<dbReference type="EMBL" id="MAAO01000006">
    <property type="protein sequence ID" value="OUR97138.1"/>
    <property type="molecule type" value="Genomic_DNA"/>
</dbReference>
<dbReference type="InterPro" id="IPR000595">
    <property type="entry name" value="cNMP-bd_dom"/>
</dbReference>
<dbReference type="Proteomes" id="UP000196531">
    <property type="component" value="Unassembled WGS sequence"/>
</dbReference>
<sequence>MNTDKDYIKISKEFISILKELSHTHSYSSKTNLFYAGQTPIVAYLLLEGFIHLTKNKKTISILDAGTLLGFKELMNNEQVDADAYIVKDTKVCFLDKSTIYEIFAKGPNAPLYSYLKDLLQLREKSTT</sequence>
<organism evidence="2 3">
    <name type="scientific">Halobacteriovorax marinus</name>
    <dbReference type="NCBI Taxonomy" id="97084"/>
    <lineage>
        <taxon>Bacteria</taxon>
        <taxon>Pseudomonadati</taxon>
        <taxon>Bdellovibrionota</taxon>
        <taxon>Bacteriovoracia</taxon>
        <taxon>Bacteriovoracales</taxon>
        <taxon>Halobacteriovoraceae</taxon>
        <taxon>Halobacteriovorax</taxon>
    </lineage>
</organism>
<reference evidence="3" key="1">
    <citation type="journal article" date="2017" name="Proc. Natl. Acad. Sci. U.S.A.">
        <title>Simulation of Deepwater Horizon oil plume reveals substrate specialization within a complex community of hydrocarbon-degraders.</title>
        <authorList>
            <person name="Hu P."/>
            <person name="Dubinsky E.A."/>
            <person name="Probst A.J."/>
            <person name="Wang J."/>
            <person name="Sieber C.M.K."/>
            <person name="Tom L.M."/>
            <person name="Gardinali P."/>
            <person name="Banfield J.F."/>
            <person name="Atlas R.M."/>
            <person name="Andersen G.L."/>
        </authorList>
    </citation>
    <scope>NUCLEOTIDE SEQUENCE [LARGE SCALE GENOMIC DNA]</scope>
</reference>
<comment type="caution">
    <text evidence="2">The sequence shown here is derived from an EMBL/GenBank/DDBJ whole genome shotgun (WGS) entry which is preliminary data.</text>
</comment>
<accession>A0A1Y5F8B0</accession>
<dbReference type="CDD" id="cd00038">
    <property type="entry name" value="CAP_ED"/>
    <property type="match status" value="1"/>
</dbReference>
<dbReference type="PROSITE" id="PS50042">
    <property type="entry name" value="CNMP_BINDING_3"/>
    <property type="match status" value="1"/>
</dbReference>
<name>A0A1Y5F8B0_9BACT</name>
<feature type="domain" description="Cyclic nucleotide-binding" evidence="1">
    <location>
        <begin position="27"/>
        <end position="104"/>
    </location>
</feature>
<proteinExistence type="predicted"/>
<evidence type="ECO:0000259" key="1">
    <source>
        <dbReference type="PROSITE" id="PS50042"/>
    </source>
</evidence>
<dbReference type="Gene3D" id="2.60.120.10">
    <property type="entry name" value="Jelly Rolls"/>
    <property type="match status" value="1"/>
</dbReference>
<evidence type="ECO:0000313" key="2">
    <source>
        <dbReference type="EMBL" id="OUR97138.1"/>
    </source>
</evidence>
<dbReference type="InterPro" id="IPR018490">
    <property type="entry name" value="cNMP-bd_dom_sf"/>
</dbReference>
<protein>
    <recommendedName>
        <fullName evidence="1">Cyclic nucleotide-binding domain-containing protein</fullName>
    </recommendedName>
</protein>
<dbReference type="SUPFAM" id="SSF51206">
    <property type="entry name" value="cAMP-binding domain-like"/>
    <property type="match status" value="1"/>
</dbReference>
<dbReference type="InterPro" id="IPR014710">
    <property type="entry name" value="RmlC-like_jellyroll"/>
</dbReference>
<dbReference type="Pfam" id="PF00027">
    <property type="entry name" value="cNMP_binding"/>
    <property type="match status" value="1"/>
</dbReference>